<dbReference type="AlphaFoldDB" id="A0A7J7JPE7"/>
<reference evidence="2" key="1">
    <citation type="submission" date="2020-06" db="EMBL/GenBank/DDBJ databases">
        <title>Draft genome of Bugula neritina, a colonial animal packing powerful symbionts and potential medicines.</title>
        <authorList>
            <person name="Rayko M."/>
        </authorList>
    </citation>
    <scope>NUCLEOTIDE SEQUENCE [LARGE SCALE GENOMIC DNA]</scope>
    <source>
        <strain evidence="2">Kwan_BN1</strain>
    </source>
</reference>
<evidence type="ECO:0000313" key="2">
    <source>
        <dbReference type="EMBL" id="KAF6027298.1"/>
    </source>
</evidence>
<accession>A0A7J7JPE7</accession>
<evidence type="ECO:0000313" key="3">
    <source>
        <dbReference type="Proteomes" id="UP000593567"/>
    </source>
</evidence>
<dbReference type="EMBL" id="VXIV02002110">
    <property type="protein sequence ID" value="KAF6027298.1"/>
    <property type="molecule type" value="Genomic_DNA"/>
</dbReference>
<feature type="region of interest" description="Disordered" evidence="1">
    <location>
        <begin position="48"/>
        <end position="70"/>
    </location>
</feature>
<feature type="region of interest" description="Disordered" evidence="1">
    <location>
        <begin position="15"/>
        <end position="35"/>
    </location>
</feature>
<proteinExistence type="predicted"/>
<sequence length="70" mass="7484">MLVIILRQIVSRITRNSTPSNGTGEHASQKGMSIGKVRMAADTPTDEMAMESQGVLHSQTGTGNMLLKKA</sequence>
<keyword evidence="3" id="KW-1185">Reference proteome</keyword>
<protein>
    <submittedName>
        <fullName evidence="2">Uncharacterized protein</fullName>
    </submittedName>
</protein>
<dbReference type="OrthoDB" id="21595at2759"/>
<organism evidence="2 3">
    <name type="scientific">Bugula neritina</name>
    <name type="common">Brown bryozoan</name>
    <name type="synonym">Sertularia neritina</name>
    <dbReference type="NCBI Taxonomy" id="10212"/>
    <lineage>
        <taxon>Eukaryota</taxon>
        <taxon>Metazoa</taxon>
        <taxon>Spiralia</taxon>
        <taxon>Lophotrochozoa</taxon>
        <taxon>Bryozoa</taxon>
        <taxon>Gymnolaemata</taxon>
        <taxon>Cheilostomatida</taxon>
        <taxon>Flustrina</taxon>
        <taxon>Buguloidea</taxon>
        <taxon>Bugulidae</taxon>
        <taxon>Bugula</taxon>
    </lineage>
</organism>
<comment type="caution">
    <text evidence="2">The sequence shown here is derived from an EMBL/GenBank/DDBJ whole genome shotgun (WGS) entry which is preliminary data.</text>
</comment>
<name>A0A7J7JPE7_BUGNE</name>
<gene>
    <name evidence="2" type="ORF">EB796_014382</name>
</gene>
<dbReference type="Proteomes" id="UP000593567">
    <property type="component" value="Unassembled WGS sequence"/>
</dbReference>
<evidence type="ECO:0000256" key="1">
    <source>
        <dbReference type="SAM" id="MobiDB-lite"/>
    </source>
</evidence>